<dbReference type="InterPro" id="IPR004175">
    <property type="entry name" value="RNA_CPDase"/>
</dbReference>
<feature type="short sequence motif" description="HXTX 1" evidence="2">
    <location>
        <begin position="42"/>
        <end position="45"/>
    </location>
</feature>
<comment type="function">
    <text evidence="2">Hydrolyzes RNA 2',3'-cyclic phosphodiester to an RNA 2'-phosphomonoester.</text>
</comment>
<keyword evidence="4" id="KW-1185">Reference proteome</keyword>
<organism evidence="3 4">
    <name type="scientific">Halobacillus naozhouensis</name>
    <dbReference type="NCBI Taxonomy" id="554880"/>
    <lineage>
        <taxon>Bacteria</taxon>
        <taxon>Bacillati</taxon>
        <taxon>Bacillota</taxon>
        <taxon>Bacilli</taxon>
        <taxon>Bacillales</taxon>
        <taxon>Bacillaceae</taxon>
        <taxon>Halobacillus</taxon>
    </lineage>
</organism>
<dbReference type="RefSeq" id="WP_283075546.1">
    <property type="nucleotide sequence ID" value="NZ_CP121671.1"/>
</dbReference>
<dbReference type="PANTHER" id="PTHR35561">
    <property type="entry name" value="RNA 2',3'-CYCLIC PHOSPHODIESTERASE"/>
    <property type="match status" value="1"/>
</dbReference>
<keyword evidence="1 2" id="KW-0378">Hydrolase</keyword>
<comment type="similarity">
    <text evidence="2">Belongs to the 2H phosphoesterase superfamily. ThpR family.</text>
</comment>
<evidence type="ECO:0000313" key="4">
    <source>
        <dbReference type="Proteomes" id="UP001221597"/>
    </source>
</evidence>
<dbReference type="PANTHER" id="PTHR35561:SF1">
    <property type="entry name" value="RNA 2',3'-CYCLIC PHOSPHODIESTERASE"/>
    <property type="match status" value="1"/>
</dbReference>
<dbReference type="Pfam" id="PF13563">
    <property type="entry name" value="2_5_RNA_ligase2"/>
    <property type="match status" value="1"/>
</dbReference>
<comment type="catalytic activity">
    <reaction evidence="2">
        <text>a 3'-end 2',3'-cyclophospho-ribonucleotide-RNA + H2O = a 3'-end 2'-phospho-ribonucleotide-RNA + H(+)</text>
        <dbReference type="Rhea" id="RHEA:11828"/>
        <dbReference type="Rhea" id="RHEA-COMP:10464"/>
        <dbReference type="Rhea" id="RHEA-COMP:17353"/>
        <dbReference type="ChEBI" id="CHEBI:15377"/>
        <dbReference type="ChEBI" id="CHEBI:15378"/>
        <dbReference type="ChEBI" id="CHEBI:83064"/>
        <dbReference type="ChEBI" id="CHEBI:173113"/>
        <dbReference type="EC" id="3.1.4.58"/>
    </reaction>
</comment>
<evidence type="ECO:0000256" key="2">
    <source>
        <dbReference type="HAMAP-Rule" id="MF_01940"/>
    </source>
</evidence>
<gene>
    <name evidence="3" type="primary">thpR</name>
    <name evidence="3" type="ORF">P9989_14245</name>
</gene>
<feature type="active site" description="Proton donor" evidence="2">
    <location>
        <position position="42"/>
    </location>
</feature>
<evidence type="ECO:0000313" key="3">
    <source>
        <dbReference type="EMBL" id="WFT73537.1"/>
    </source>
</evidence>
<reference evidence="3 4" key="1">
    <citation type="submission" date="2023-04" db="EMBL/GenBank/DDBJ databases">
        <title>Genome sequence of Halobacillus naozhouensis KACC 21980.</title>
        <authorList>
            <person name="Kim S."/>
            <person name="Heo J."/>
            <person name="Kwon S.-W."/>
        </authorList>
    </citation>
    <scope>NUCLEOTIDE SEQUENCE [LARGE SCALE GENOMIC DNA]</scope>
    <source>
        <strain evidence="3 4">KCTC 13234</strain>
    </source>
</reference>
<feature type="short sequence motif" description="HXTX 2" evidence="2">
    <location>
        <begin position="127"/>
        <end position="130"/>
    </location>
</feature>
<dbReference type="NCBIfam" id="TIGR02258">
    <property type="entry name" value="2_5_ligase"/>
    <property type="match status" value="1"/>
</dbReference>
<dbReference type="HAMAP" id="MF_01940">
    <property type="entry name" value="RNA_CPDase"/>
    <property type="match status" value="1"/>
</dbReference>
<dbReference type="Proteomes" id="UP001221597">
    <property type="component" value="Chromosome"/>
</dbReference>
<dbReference type="EC" id="3.1.4.58" evidence="2"/>
<name>A0ABY8IUR6_9BACI</name>
<dbReference type="EMBL" id="CP121671">
    <property type="protein sequence ID" value="WFT73537.1"/>
    <property type="molecule type" value="Genomic_DNA"/>
</dbReference>
<protein>
    <recommendedName>
        <fullName evidence="2">RNA 2',3'-cyclic phosphodiesterase</fullName>
        <shortName evidence="2">RNA 2',3'-CPDase</shortName>
        <ecNumber evidence="2">3.1.4.58</ecNumber>
    </recommendedName>
</protein>
<accession>A0ABY8IUR6</accession>
<feature type="active site" description="Proton acceptor" evidence="2">
    <location>
        <position position="127"/>
    </location>
</feature>
<evidence type="ECO:0000256" key="1">
    <source>
        <dbReference type="ARBA" id="ARBA00022801"/>
    </source>
</evidence>
<dbReference type="SUPFAM" id="SSF55144">
    <property type="entry name" value="LigT-like"/>
    <property type="match status" value="1"/>
</dbReference>
<sequence>MGNHYFIGIPISEDKRDEFADLQKLLKHDMSYKNWTHPDDFHITLKFLGACESTPLEKIEQQLMGYSWPEPFELSLGPADTFGKRERPRVFHISVEASSSLMMIQEGVEQICEQAGFAKEKRAYSPHVTLAKKWVDGQCPLMDEEVDPLFMSNYLMDVDRFCLYRIHPQQTPKYEAVCEVRLQRGGEV</sequence>
<dbReference type="InterPro" id="IPR009097">
    <property type="entry name" value="Cyclic_Pdiesterase"/>
</dbReference>
<proteinExistence type="inferred from homology"/>
<dbReference type="Gene3D" id="3.90.1140.10">
    <property type="entry name" value="Cyclic phosphodiesterase"/>
    <property type="match status" value="1"/>
</dbReference>